<dbReference type="OrthoDB" id="3607322at2"/>
<accession>A0A6N7YPX5</accession>
<dbReference type="Pfam" id="PF04672">
    <property type="entry name" value="Methyltransf_19"/>
    <property type="match status" value="1"/>
</dbReference>
<dbReference type="InterPro" id="IPR029063">
    <property type="entry name" value="SAM-dependent_MTases_sf"/>
</dbReference>
<organism evidence="2 3">
    <name type="scientific">Amycolatopsis pithecellobii</name>
    <dbReference type="NCBI Taxonomy" id="664692"/>
    <lineage>
        <taxon>Bacteria</taxon>
        <taxon>Bacillati</taxon>
        <taxon>Actinomycetota</taxon>
        <taxon>Actinomycetes</taxon>
        <taxon>Pseudonocardiales</taxon>
        <taxon>Pseudonocardiaceae</taxon>
        <taxon>Amycolatopsis</taxon>
    </lineage>
</organism>
<evidence type="ECO:0008006" key="4">
    <source>
        <dbReference type="Google" id="ProtNLM"/>
    </source>
</evidence>
<dbReference type="Proteomes" id="UP000440096">
    <property type="component" value="Unassembled WGS sequence"/>
</dbReference>
<protein>
    <recommendedName>
        <fullName evidence="4">SAM-dependent methyltransferase</fullName>
    </recommendedName>
</protein>
<dbReference type="Gene3D" id="3.40.50.150">
    <property type="entry name" value="Vaccinia Virus protein VP39"/>
    <property type="match status" value="1"/>
</dbReference>
<feature type="compositionally biased region" description="Basic and acidic residues" evidence="1">
    <location>
        <begin position="285"/>
        <end position="296"/>
    </location>
</feature>
<dbReference type="SUPFAM" id="SSF53335">
    <property type="entry name" value="S-adenosyl-L-methionine-dependent methyltransferases"/>
    <property type="match status" value="1"/>
</dbReference>
<dbReference type="AlphaFoldDB" id="A0A6N7YPX5"/>
<name>A0A6N7YPX5_9PSEU</name>
<evidence type="ECO:0000313" key="3">
    <source>
        <dbReference type="Proteomes" id="UP000440096"/>
    </source>
</evidence>
<dbReference type="InterPro" id="IPR006764">
    <property type="entry name" value="SAM_dep_MeTrfase_SAV2177_type"/>
</dbReference>
<reference evidence="2 3" key="1">
    <citation type="submission" date="2019-11" db="EMBL/GenBank/DDBJ databases">
        <title>Draft genome of Amycolatopsis RM579.</title>
        <authorList>
            <person name="Duangmal K."/>
            <person name="Mingma R."/>
        </authorList>
    </citation>
    <scope>NUCLEOTIDE SEQUENCE [LARGE SCALE GENOMIC DNA]</scope>
    <source>
        <strain evidence="2 3">RM579</strain>
    </source>
</reference>
<keyword evidence="3" id="KW-1185">Reference proteome</keyword>
<gene>
    <name evidence="2" type="ORF">GKO32_08670</name>
</gene>
<comment type="caution">
    <text evidence="2">The sequence shown here is derived from an EMBL/GenBank/DDBJ whole genome shotgun (WGS) entry which is preliminary data.</text>
</comment>
<feature type="region of interest" description="Disordered" evidence="1">
    <location>
        <begin position="285"/>
        <end position="305"/>
    </location>
</feature>
<proteinExistence type="predicted"/>
<dbReference type="PIRSF" id="PIRSF017393">
    <property type="entry name" value="MTase_SAV2177"/>
    <property type="match status" value="1"/>
</dbReference>
<evidence type="ECO:0000313" key="2">
    <source>
        <dbReference type="EMBL" id="MTD54052.1"/>
    </source>
</evidence>
<sequence>MAAATSDLSAAVESLYNRWVILPLRQSGEPDGGVPTVASPAAPGRSGLDASVIARANHVWLTGLRDQPEVAVDFADNVALVAPHIPHLIRTQRHMLGRMVRYLVGQGIRQFLDLGSGLPTGNHVHQVAQAVDPNCRVVYVDNEPGLAKDGQKLVAGNDRVGYLCLDIRRVDSVLGDRETHRLIDFDQPVAVLLIATLLHIPDEDDPNQLVSRYVNAVPSGSYLGISHFDDSPAIQAGYTMFERMRLGERPQPYLRGPDRQKALFEGLDLIEPGIVPLPLWRPNPDDVTDRNPDRAHAYAGLGRKR</sequence>
<dbReference type="EMBL" id="WMBA01000009">
    <property type="protein sequence ID" value="MTD54052.1"/>
    <property type="molecule type" value="Genomic_DNA"/>
</dbReference>
<evidence type="ECO:0000256" key="1">
    <source>
        <dbReference type="SAM" id="MobiDB-lite"/>
    </source>
</evidence>